<dbReference type="Gene3D" id="3.90.550.10">
    <property type="entry name" value="Spore Coat Polysaccharide Biosynthesis Protein SpsA, Chain A"/>
    <property type="match status" value="1"/>
</dbReference>
<evidence type="ECO:0000256" key="1">
    <source>
        <dbReference type="ARBA" id="ARBA00010443"/>
    </source>
</evidence>
<evidence type="ECO:0000313" key="5">
    <source>
        <dbReference type="EMBL" id="KJE25700.1"/>
    </source>
</evidence>
<keyword evidence="5" id="KW-0808">Transferase</keyword>
<dbReference type="PANTHER" id="PTHR43523:SF6">
    <property type="entry name" value="GLYCOGEN BIOSYNTHESIS PROTEIN GLGD"/>
    <property type="match status" value="1"/>
</dbReference>
<dbReference type="AlphaFoldDB" id="A0A0D8BNK2"/>
<comment type="similarity">
    <text evidence="1">Belongs to the bacterial/plant glucose-1-phosphate adenylyltransferase family.</text>
</comment>
<evidence type="ECO:0000313" key="6">
    <source>
        <dbReference type="Proteomes" id="UP000032522"/>
    </source>
</evidence>
<dbReference type="GO" id="GO:0008878">
    <property type="term" value="F:glucose-1-phosphate adenylyltransferase activity"/>
    <property type="evidence" value="ECO:0007669"/>
    <property type="project" value="UniProtKB-EC"/>
</dbReference>
<name>A0A0D8BNK2_GEOKU</name>
<dbReference type="InterPro" id="IPR011004">
    <property type="entry name" value="Trimer_LpxA-like_sf"/>
</dbReference>
<evidence type="ECO:0000256" key="2">
    <source>
        <dbReference type="ARBA" id="ARBA00023056"/>
    </source>
</evidence>
<reference evidence="5 6" key="1">
    <citation type="submission" date="2015-01" db="EMBL/GenBank/DDBJ databases">
        <authorList>
            <person name="Filippidou S."/>
            <person name="Jeanneret N."/>
            <person name="Russel-Delif L."/>
            <person name="Junier T."/>
            <person name="Wunderlin T."/>
            <person name="Molina V."/>
            <person name="Johnson S.L."/>
            <person name="Davenport K.W."/>
            <person name="Chain P.S."/>
            <person name="Dorador C."/>
            <person name="Junier P."/>
        </authorList>
    </citation>
    <scope>NUCLEOTIDE SEQUENCE [LARGE SCALE GENOMIC DNA]</scope>
    <source>
        <strain evidence="5 6">Et7/4</strain>
    </source>
</reference>
<dbReference type="Gene3D" id="2.160.10.10">
    <property type="entry name" value="Hexapeptide repeat proteins"/>
    <property type="match status" value="1"/>
</dbReference>
<dbReference type="OrthoDB" id="9801810at2"/>
<dbReference type="PANTHER" id="PTHR43523">
    <property type="entry name" value="GLUCOSE-1-PHOSPHATE ADENYLYLTRANSFERASE-RELATED"/>
    <property type="match status" value="1"/>
</dbReference>
<dbReference type="InterPro" id="IPR056818">
    <property type="entry name" value="GlmU/GlgC-like_hexapep"/>
</dbReference>
<dbReference type="Pfam" id="PF00483">
    <property type="entry name" value="NTP_transferase"/>
    <property type="match status" value="1"/>
</dbReference>
<dbReference type="Pfam" id="PF24894">
    <property type="entry name" value="Hexapep_GlmU"/>
    <property type="match status" value="1"/>
</dbReference>
<sequence>MNNNMMLGVIDATTHMEAMAPLVERRSIAAVPFAGRYRLIDFVLSSMVNSGVESVAIFPKYQYRSLMDHLGSGKNWDLNRKRDGLFFFPSPDLLFSGEHRVGAFAHFEQHIDYFLRSRQKYAVIVNSYTVCNIDFAAVLERHIERGCDVTQICHRGGPLKMYVLETSLLLDLIAGYKDRGYRSIVDVIHDDRHSLSICDYEYSGYAAAIDSLARYFQASMELLDRSVWEQLFLPSRPIYTKVKDETPTKYGREGNVKRSMIANGCVIEGTVENSVLFRSVKIGKGAVVKNSIIMQKCQIGDGCVLDGVIVDKDAKIEPGVVLQGTAERPFVVRKGTVQGEVAHR</sequence>
<feature type="domain" description="Glucose-1-phosphate adenylyltransferase/Bifunctional protein GlmU-like C-terminal hexapeptide" evidence="4">
    <location>
        <begin position="249"/>
        <end position="321"/>
    </location>
</feature>
<dbReference type="InterPro" id="IPR005835">
    <property type="entry name" value="NTP_transferase_dom"/>
</dbReference>
<protein>
    <submittedName>
        <fullName evidence="5">Glucose-1-phosphate adenylyltransferase, GlgD subunit</fullName>
        <ecNumber evidence="5">2.7.7.27</ecNumber>
    </submittedName>
</protein>
<dbReference type="InterPro" id="IPR011831">
    <property type="entry name" value="ADP-Glc_PPase"/>
</dbReference>
<dbReference type="GO" id="GO:0005978">
    <property type="term" value="P:glycogen biosynthetic process"/>
    <property type="evidence" value="ECO:0007669"/>
    <property type="project" value="UniProtKB-KW"/>
</dbReference>
<keyword evidence="2" id="KW-0320">Glycogen biosynthesis</keyword>
<dbReference type="RefSeq" id="WP_044730489.1">
    <property type="nucleotide sequence ID" value="NZ_JYBP01000003.1"/>
</dbReference>
<organism evidence="5 6">
    <name type="scientific">Geobacillus kaustophilus</name>
    <dbReference type="NCBI Taxonomy" id="1462"/>
    <lineage>
        <taxon>Bacteria</taxon>
        <taxon>Bacillati</taxon>
        <taxon>Bacillota</taxon>
        <taxon>Bacilli</taxon>
        <taxon>Bacillales</taxon>
        <taxon>Anoxybacillaceae</taxon>
        <taxon>Geobacillus</taxon>
        <taxon>Geobacillus thermoleovorans group</taxon>
    </lineage>
</organism>
<dbReference type="EMBL" id="JYBP01000003">
    <property type="protein sequence ID" value="KJE25700.1"/>
    <property type="molecule type" value="Genomic_DNA"/>
</dbReference>
<evidence type="ECO:0000259" key="3">
    <source>
        <dbReference type="Pfam" id="PF00483"/>
    </source>
</evidence>
<proteinExistence type="inferred from homology"/>
<dbReference type="SUPFAM" id="SSF51161">
    <property type="entry name" value="Trimeric LpxA-like enzymes"/>
    <property type="match status" value="1"/>
</dbReference>
<dbReference type="CDD" id="cd02508">
    <property type="entry name" value="ADP_Glucose_PP"/>
    <property type="match status" value="1"/>
</dbReference>
<dbReference type="SUPFAM" id="SSF53448">
    <property type="entry name" value="Nucleotide-diphospho-sugar transferases"/>
    <property type="match status" value="1"/>
</dbReference>
<accession>A0A0D8BNK2</accession>
<feature type="domain" description="Nucleotidyl transferase" evidence="3">
    <location>
        <begin position="20"/>
        <end position="152"/>
    </location>
</feature>
<evidence type="ECO:0000259" key="4">
    <source>
        <dbReference type="Pfam" id="PF24894"/>
    </source>
</evidence>
<gene>
    <name evidence="5" type="primary">glgD</name>
    <name evidence="5" type="ORF">LG52_106</name>
</gene>
<dbReference type="InterPro" id="IPR029044">
    <property type="entry name" value="Nucleotide-diphossugar_trans"/>
</dbReference>
<keyword evidence="5" id="KW-0548">Nucleotidyltransferase</keyword>
<comment type="caution">
    <text evidence="5">The sequence shown here is derived from an EMBL/GenBank/DDBJ whole genome shotgun (WGS) entry which is preliminary data.</text>
</comment>
<dbReference type="PATRIC" id="fig|1462.6.peg.196"/>
<dbReference type="CDD" id="cd04651">
    <property type="entry name" value="LbH_G1P_AT_C"/>
    <property type="match status" value="1"/>
</dbReference>
<dbReference type="Proteomes" id="UP000032522">
    <property type="component" value="Unassembled WGS sequence"/>
</dbReference>
<dbReference type="EC" id="2.7.7.27" evidence="5"/>